<feature type="domain" description="D-isomer specific 2-hydroxyacid dehydrogenase NAD-binding" evidence="3">
    <location>
        <begin position="106"/>
        <end position="281"/>
    </location>
</feature>
<dbReference type="InterPro" id="IPR036291">
    <property type="entry name" value="NAD(P)-bd_dom_sf"/>
</dbReference>
<keyword evidence="2" id="KW-0520">NAD</keyword>
<accession>A0A6N7XK20</accession>
<dbReference type="AlphaFoldDB" id="A0A6N7XK20"/>
<comment type="caution">
    <text evidence="4">The sequence shown here is derived from an EMBL/GenBank/DDBJ whole genome shotgun (WGS) entry which is preliminary data.</text>
</comment>
<dbReference type="InterPro" id="IPR006140">
    <property type="entry name" value="D-isomer_DH_NAD-bd"/>
</dbReference>
<name>A0A6N7XK20_9FIRM</name>
<dbReference type="GO" id="GO:0016491">
    <property type="term" value="F:oxidoreductase activity"/>
    <property type="evidence" value="ECO:0007669"/>
    <property type="project" value="UniProtKB-KW"/>
</dbReference>
<gene>
    <name evidence="4" type="ORF">FYJ65_08300</name>
</gene>
<evidence type="ECO:0000259" key="3">
    <source>
        <dbReference type="Pfam" id="PF02826"/>
    </source>
</evidence>
<dbReference type="CDD" id="cd05300">
    <property type="entry name" value="2-Hacid_dh_1"/>
    <property type="match status" value="1"/>
</dbReference>
<proteinExistence type="predicted"/>
<dbReference type="Proteomes" id="UP000469424">
    <property type="component" value="Unassembled WGS sequence"/>
</dbReference>
<dbReference type="PANTHER" id="PTHR43333">
    <property type="entry name" value="2-HACID_DH_C DOMAIN-CONTAINING PROTEIN"/>
    <property type="match status" value="1"/>
</dbReference>
<evidence type="ECO:0000256" key="2">
    <source>
        <dbReference type="ARBA" id="ARBA00023027"/>
    </source>
</evidence>
<dbReference type="EMBL" id="VUNA01000019">
    <property type="protein sequence ID" value="MST71304.1"/>
    <property type="molecule type" value="Genomic_DNA"/>
</dbReference>
<organism evidence="4 5">
    <name type="scientific">Mogibacterium kristiansenii</name>
    <dbReference type="NCBI Taxonomy" id="2606708"/>
    <lineage>
        <taxon>Bacteria</taxon>
        <taxon>Bacillati</taxon>
        <taxon>Bacillota</taxon>
        <taxon>Clostridia</taxon>
        <taxon>Peptostreptococcales</taxon>
        <taxon>Anaerovoracaceae</taxon>
        <taxon>Mogibacterium</taxon>
    </lineage>
</organism>
<evidence type="ECO:0000313" key="4">
    <source>
        <dbReference type="EMBL" id="MST71304.1"/>
    </source>
</evidence>
<dbReference type="GO" id="GO:0051287">
    <property type="term" value="F:NAD binding"/>
    <property type="evidence" value="ECO:0007669"/>
    <property type="project" value="InterPro"/>
</dbReference>
<sequence length="320" mass="35441">MRREIAVSVHFLTEARRKKIEETAAKGGFDTVFYDNDDAAVGRIADAEIVFCETPKPVKGLKNVKWCASSYAGIAPYLEPGVLPEGCRLTNGAGSYGVTISEHIVMVSLMLLKQMPRYREIIDNREWRHDVPIRSIYGSRVTVLGTGDIGKYTAKRMKGMGAKTVIGMNRSGRCDEPSFDRIITAGELDALLPETDILVLCMPETKETRGTLSKERIAMLPKEAIVVNVGRGSAIDQDALMAALNEERIAGAALDVMVPEPLPKDHPLWDARNIIITPHISGNMSLEHTREESVDLFCRNLERYIAGEPLVHAVDFERGY</sequence>
<dbReference type="Gene3D" id="3.40.50.720">
    <property type="entry name" value="NAD(P)-binding Rossmann-like Domain"/>
    <property type="match status" value="2"/>
</dbReference>
<protein>
    <submittedName>
        <fullName evidence="4">D-2-hydroxyacid dehydrogenase</fullName>
    </submittedName>
</protein>
<dbReference type="RefSeq" id="WP_154554869.1">
    <property type="nucleotide sequence ID" value="NZ_JAQXUZ010000023.1"/>
</dbReference>
<dbReference type="SUPFAM" id="SSF51735">
    <property type="entry name" value="NAD(P)-binding Rossmann-fold domains"/>
    <property type="match status" value="1"/>
</dbReference>
<keyword evidence="1" id="KW-0560">Oxidoreductase</keyword>
<keyword evidence="5" id="KW-1185">Reference proteome</keyword>
<evidence type="ECO:0000256" key="1">
    <source>
        <dbReference type="ARBA" id="ARBA00023002"/>
    </source>
</evidence>
<dbReference type="Pfam" id="PF02826">
    <property type="entry name" value="2-Hacid_dh_C"/>
    <property type="match status" value="1"/>
</dbReference>
<reference evidence="4 5" key="1">
    <citation type="submission" date="2019-08" db="EMBL/GenBank/DDBJ databases">
        <title>In-depth cultivation of the pig gut microbiome towards novel bacterial diversity and tailored functional studies.</title>
        <authorList>
            <person name="Wylensek D."/>
            <person name="Hitch T.C.A."/>
            <person name="Clavel T."/>
        </authorList>
    </citation>
    <scope>NUCLEOTIDE SEQUENCE [LARGE SCALE GENOMIC DNA]</scope>
    <source>
        <strain evidence="4 5">WCA-MUC-591-APC-4B</strain>
    </source>
</reference>
<dbReference type="PANTHER" id="PTHR43333:SF1">
    <property type="entry name" value="D-ISOMER SPECIFIC 2-HYDROXYACID DEHYDROGENASE NAD-BINDING DOMAIN-CONTAINING PROTEIN"/>
    <property type="match status" value="1"/>
</dbReference>
<evidence type="ECO:0000313" key="5">
    <source>
        <dbReference type="Proteomes" id="UP000469424"/>
    </source>
</evidence>